<evidence type="ECO:0000256" key="4">
    <source>
        <dbReference type="RuleBase" id="RU000524"/>
    </source>
</evidence>
<evidence type="ECO:0000256" key="5">
    <source>
        <dbReference type="SAM" id="MobiDB-lite"/>
    </source>
</evidence>
<dbReference type="PANTHER" id="PTHR10302">
    <property type="entry name" value="SINGLE-STRANDED DNA-BINDING PROTEIN"/>
    <property type="match status" value="1"/>
</dbReference>
<dbReference type="RefSeq" id="WP_090611284.1">
    <property type="nucleotide sequence ID" value="NZ_CP067124.1"/>
</dbReference>
<dbReference type="EMBL" id="FODE01000008">
    <property type="protein sequence ID" value="SEN50356.1"/>
    <property type="molecule type" value="Genomic_DNA"/>
</dbReference>
<gene>
    <name evidence="6" type="ORF">SAMN04489859_100884</name>
</gene>
<organism evidence="6 7">
    <name type="scientific">Paracoccus alcaliphilus</name>
    <dbReference type="NCBI Taxonomy" id="34002"/>
    <lineage>
        <taxon>Bacteria</taxon>
        <taxon>Pseudomonadati</taxon>
        <taxon>Pseudomonadota</taxon>
        <taxon>Alphaproteobacteria</taxon>
        <taxon>Rhodobacterales</taxon>
        <taxon>Paracoccaceae</taxon>
        <taxon>Paracoccus</taxon>
    </lineage>
</organism>
<dbReference type="STRING" id="34002.SAMN04489859_100884"/>
<protein>
    <recommendedName>
        <fullName evidence="4">Single-stranded DNA-binding protein</fullName>
    </recommendedName>
</protein>
<dbReference type="InterPro" id="IPR012340">
    <property type="entry name" value="NA-bd_OB-fold"/>
</dbReference>
<dbReference type="GO" id="GO:0003697">
    <property type="term" value="F:single-stranded DNA binding"/>
    <property type="evidence" value="ECO:0007669"/>
    <property type="project" value="InterPro"/>
</dbReference>
<dbReference type="InterPro" id="IPR011344">
    <property type="entry name" value="ssDNA-bd"/>
</dbReference>
<evidence type="ECO:0000256" key="2">
    <source>
        <dbReference type="ARBA" id="ARBA00023172"/>
    </source>
</evidence>
<dbReference type="SUPFAM" id="SSF50249">
    <property type="entry name" value="Nucleic acid-binding proteins"/>
    <property type="match status" value="1"/>
</dbReference>
<dbReference type="PROSITE" id="PS50935">
    <property type="entry name" value="SSB"/>
    <property type="match status" value="1"/>
</dbReference>
<dbReference type="NCBIfam" id="TIGR00621">
    <property type="entry name" value="ssb"/>
    <property type="match status" value="1"/>
</dbReference>
<dbReference type="GO" id="GO:0006310">
    <property type="term" value="P:DNA recombination"/>
    <property type="evidence" value="ECO:0007669"/>
    <property type="project" value="UniProtKB-KW"/>
</dbReference>
<dbReference type="OrthoDB" id="9809878at2"/>
<proteinExistence type="predicted"/>
<evidence type="ECO:0000313" key="6">
    <source>
        <dbReference type="EMBL" id="SEN50356.1"/>
    </source>
</evidence>
<keyword evidence="7" id="KW-1185">Reference proteome</keyword>
<sequence>MKNLTIAGGIGKDAVTRTTQGGDKVTGFSVAVEERNGQDKRTLWFDCSLWGRRGEALAQYLTKGTRVTVSGDLSTHEHEGRTYLTVRANDVTLQGGGQRNDSGSAAGGAATGSAPGRADYEDSIPFAPQVL</sequence>
<keyword evidence="1 3" id="KW-0238">DNA-binding</keyword>
<dbReference type="Proteomes" id="UP000199054">
    <property type="component" value="Unassembled WGS sequence"/>
</dbReference>
<feature type="region of interest" description="Disordered" evidence="5">
    <location>
        <begin position="91"/>
        <end position="131"/>
    </location>
</feature>
<dbReference type="InterPro" id="IPR000424">
    <property type="entry name" value="Primosome_PriB/ssb"/>
</dbReference>
<evidence type="ECO:0000256" key="1">
    <source>
        <dbReference type="ARBA" id="ARBA00023125"/>
    </source>
</evidence>
<dbReference type="Pfam" id="PF00436">
    <property type="entry name" value="SSB"/>
    <property type="match status" value="1"/>
</dbReference>
<evidence type="ECO:0000256" key="3">
    <source>
        <dbReference type="PROSITE-ProRule" id="PRU00252"/>
    </source>
</evidence>
<name>A0A1H8H286_9RHOB</name>
<dbReference type="GO" id="GO:0006260">
    <property type="term" value="P:DNA replication"/>
    <property type="evidence" value="ECO:0007669"/>
    <property type="project" value="InterPro"/>
</dbReference>
<dbReference type="CDD" id="cd04496">
    <property type="entry name" value="SSB_OBF"/>
    <property type="match status" value="1"/>
</dbReference>
<reference evidence="6 7" key="1">
    <citation type="submission" date="2016-10" db="EMBL/GenBank/DDBJ databases">
        <authorList>
            <person name="de Groot N.N."/>
        </authorList>
    </citation>
    <scope>NUCLEOTIDE SEQUENCE [LARGE SCALE GENOMIC DNA]</scope>
    <source>
        <strain evidence="6 7">DSM 8512</strain>
    </source>
</reference>
<evidence type="ECO:0000313" key="7">
    <source>
        <dbReference type="Proteomes" id="UP000199054"/>
    </source>
</evidence>
<accession>A0A1H8H286</accession>
<dbReference type="GO" id="GO:0009295">
    <property type="term" value="C:nucleoid"/>
    <property type="evidence" value="ECO:0007669"/>
    <property type="project" value="TreeGrafter"/>
</dbReference>
<keyword evidence="2" id="KW-0233">DNA recombination</keyword>
<dbReference type="PANTHER" id="PTHR10302:SF0">
    <property type="entry name" value="SINGLE-STRANDED DNA-BINDING PROTEIN, MITOCHONDRIAL"/>
    <property type="match status" value="1"/>
</dbReference>
<dbReference type="AlphaFoldDB" id="A0A1H8H286"/>
<dbReference type="Gene3D" id="2.40.50.140">
    <property type="entry name" value="Nucleic acid-binding proteins"/>
    <property type="match status" value="1"/>
</dbReference>